<keyword evidence="2" id="KW-0067">ATP-binding</keyword>
<accession>A0A068QLR8</accession>
<dbReference type="RefSeq" id="YP_009046796.1">
    <property type="nucleotide sequence ID" value="NC_024451.1"/>
</dbReference>
<dbReference type="KEGG" id="vg:19738766"/>
<dbReference type="GeneID" id="19738766"/>
<organism evidence="2 3">
    <name type="scientific">Armadillidium vulgare iridescent virus</name>
    <dbReference type="NCBI Taxonomy" id="72201"/>
    <lineage>
        <taxon>Viruses</taxon>
        <taxon>Varidnaviria</taxon>
        <taxon>Bamfordvirae</taxon>
        <taxon>Nucleocytoviricota</taxon>
        <taxon>Megaviricetes</taxon>
        <taxon>Pimascovirales</taxon>
        <taxon>Pimascovirales incertae sedis</taxon>
        <taxon>Iridoviridae</taxon>
        <taxon>Betairidovirinae</taxon>
        <taxon>Iridovirus</taxon>
        <taxon>Iridovirus armadillidium1</taxon>
        <taxon>Invertebrate iridescent virus 31</taxon>
    </lineage>
</organism>
<keyword evidence="1" id="KW-0472">Membrane</keyword>
<sequence>MPTTVLPITVGQMFIICIFVLVIIFIITKAKGIKGSWSEKSDIDPFRTFAFNNGEEEGDEKKQDSKGERICRKFLQDTLGEPFDKIRPDFLRNPITSKNLGLSGHNLEIDCYSPKLKLGVEFNGAQHYKYIPHFHKNYEAFRNQQYRDELKKRMCADNNVTLIEVPYTEKNIPRYLYDKLNALGYFQINKK</sequence>
<keyword evidence="1" id="KW-0812">Transmembrane</keyword>
<reference evidence="2 3" key="1">
    <citation type="journal article" date="2014" name="J. Gen. Virol.">
        <title>Genome sequence of a crustacean iridovirus, IIV31, isolated from the pill bug, Armadillidium vulgare.</title>
        <authorList>
            <person name="Piegu B."/>
            <person name="Guizard S."/>
            <person name="Yeping T."/>
            <person name="Cruaud C."/>
            <person name="Asgari S."/>
            <person name="Bideshi D.K."/>
            <person name="Federici B.A."/>
            <person name="Bigot Y."/>
        </authorList>
    </citation>
    <scope>NUCLEOTIDE SEQUENCE [LARGE SCALE GENOMIC DNA]</scope>
</reference>
<dbReference type="GO" id="GO:0004386">
    <property type="term" value="F:helicase activity"/>
    <property type="evidence" value="ECO:0007669"/>
    <property type="project" value="UniProtKB-KW"/>
</dbReference>
<keyword evidence="1" id="KW-1133">Transmembrane helix</keyword>
<evidence type="ECO:0000313" key="3">
    <source>
        <dbReference type="Proteomes" id="UP000114278"/>
    </source>
</evidence>
<protein>
    <submittedName>
        <fullName evidence="2">Uvr/REP helicase</fullName>
    </submittedName>
</protein>
<evidence type="ECO:0000313" key="2">
    <source>
        <dbReference type="EMBL" id="CCV02554.1"/>
    </source>
</evidence>
<dbReference type="EMBL" id="HF920637">
    <property type="protein sequence ID" value="CCV02554.1"/>
    <property type="molecule type" value="Genomic_DNA"/>
</dbReference>
<dbReference type="OrthoDB" id="14596at10239"/>
<dbReference type="Gene3D" id="3.40.960.10">
    <property type="entry name" value="VSR Endonuclease"/>
    <property type="match status" value="1"/>
</dbReference>
<evidence type="ECO:0000256" key="1">
    <source>
        <dbReference type="SAM" id="Phobius"/>
    </source>
</evidence>
<dbReference type="Proteomes" id="UP000114278">
    <property type="component" value="Segment"/>
</dbReference>
<keyword evidence="2" id="KW-0547">Nucleotide-binding</keyword>
<name>A0A068QLR8_9VIRU</name>
<keyword evidence="3" id="KW-1185">Reference proteome</keyword>
<keyword evidence="2" id="KW-0378">Hydrolase</keyword>
<feature type="transmembrane region" description="Helical" evidence="1">
    <location>
        <begin position="6"/>
        <end position="27"/>
    </location>
</feature>
<gene>
    <name evidence="2" type="primary">182L</name>
    <name evidence="2" type="ORF">IIV31_182L</name>
</gene>
<keyword evidence="2" id="KW-0347">Helicase</keyword>
<proteinExistence type="predicted"/>